<feature type="transmembrane region" description="Helical" evidence="1">
    <location>
        <begin position="235"/>
        <end position="262"/>
    </location>
</feature>
<dbReference type="PANTHER" id="PTHR35007">
    <property type="entry name" value="INTEGRAL MEMBRANE PROTEIN-RELATED"/>
    <property type="match status" value="1"/>
</dbReference>
<name>A0ABX6IP45_9ACTN</name>
<dbReference type="Proteomes" id="UP001059836">
    <property type="component" value="Chromosome"/>
</dbReference>
<dbReference type="PANTHER" id="PTHR35007:SF4">
    <property type="entry name" value="CONSERVED TRANSMEMBRANE PROTEIN-RELATED"/>
    <property type="match status" value="1"/>
</dbReference>
<evidence type="ECO:0000313" key="3">
    <source>
        <dbReference type="Proteomes" id="UP001059836"/>
    </source>
</evidence>
<keyword evidence="3" id="KW-1185">Reference proteome</keyword>
<keyword evidence="1" id="KW-0472">Membrane</keyword>
<keyword evidence="1" id="KW-1133">Transmembrane helix</keyword>
<organism evidence="2 3">
    <name type="scientific">Gordonia pseudamarae</name>
    <dbReference type="NCBI Taxonomy" id="2831662"/>
    <lineage>
        <taxon>Bacteria</taxon>
        <taxon>Bacillati</taxon>
        <taxon>Actinomycetota</taxon>
        <taxon>Actinomycetes</taxon>
        <taxon>Mycobacteriales</taxon>
        <taxon>Gordoniaceae</taxon>
        <taxon>Gordonia</taxon>
    </lineage>
</organism>
<accession>A0ABX6IP45</accession>
<gene>
    <name evidence="2" type="ORF">GII31_20255</name>
</gene>
<protein>
    <submittedName>
        <fullName evidence="2">Type II secretion system protein F</fullName>
    </submittedName>
</protein>
<dbReference type="EMBL" id="CP045809">
    <property type="protein sequence ID" value="QHN37728.1"/>
    <property type="molecule type" value="Genomic_DNA"/>
</dbReference>
<evidence type="ECO:0000313" key="2">
    <source>
        <dbReference type="EMBL" id="QHN37728.1"/>
    </source>
</evidence>
<feature type="transmembrane region" description="Helical" evidence="1">
    <location>
        <begin position="211"/>
        <end position="229"/>
    </location>
</feature>
<evidence type="ECO:0000256" key="1">
    <source>
        <dbReference type="SAM" id="Phobius"/>
    </source>
</evidence>
<keyword evidence="1" id="KW-0812">Transmembrane</keyword>
<proteinExistence type="predicted"/>
<sequence length="272" mass="27588">MVAVLCAAAIAVLWWPQSRAEYRLLGMRPSRSAGSSRAAAARSRYGIVLVIIAVAASFGAEVAGSVAMIVAVVLWRDARRRRASAARLDDESLLVALSIMIAEMSVGSLAATACTAAAAELSRTSPDSAVAQGLASLAGRAALGGQIRVADLTATRAGIPDASWQRIGAAWQLSDRHGLPMADLLVALRSDVLAHNAFDSRTKAGLAGPRATATVLAGLPVLGIALGQATGANPVGVLAGGGLGGILLLVGTALVVAGLCWSDRIVERVGAR</sequence>
<feature type="transmembrane region" description="Helical" evidence="1">
    <location>
        <begin position="44"/>
        <end position="75"/>
    </location>
</feature>
<reference evidence="2" key="1">
    <citation type="journal article" date="2021" name="Nat. Microbiol.">
        <title>Cocultivation of an ultrasmall environmental parasitic bacterium with lytic ability against bacteria associated with wastewater foams.</title>
        <authorList>
            <person name="Batinovic S."/>
            <person name="Rose J.J.A."/>
            <person name="Ratcliffe J."/>
            <person name="Seviour R.J."/>
            <person name="Petrovski S."/>
        </authorList>
    </citation>
    <scope>NUCLEOTIDE SEQUENCE</scope>
    <source>
        <strain evidence="2">CON9</strain>
    </source>
</reference>